<comment type="caution">
    <text evidence="1">The sequence shown here is derived from an EMBL/GenBank/DDBJ whole genome shotgun (WGS) entry which is preliminary data.</text>
</comment>
<accession>X1HGR1</accession>
<dbReference type="EMBL" id="BARU01034875">
    <property type="protein sequence ID" value="GAH68642.1"/>
    <property type="molecule type" value="Genomic_DNA"/>
</dbReference>
<gene>
    <name evidence="1" type="ORF">S03H2_54683</name>
</gene>
<feature type="non-terminal residue" evidence="1">
    <location>
        <position position="34"/>
    </location>
</feature>
<reference evidence="1" key="1">
    <citation type="journal article" date="2014" name="Front. Microbiol.">
        <title>High frequency of phylogenetically diverse reductive dehalogenase-homologous genes in deep subseafloor sedimentary metagenomes.</title>
        <authorList>
            <person name="Kawai M."/>
            <person name="Futagami T."/>
            <person name="Toyoda A."/>
            <person name="Takaki Y."/>
            <person name="Nishi S."/>
            <person name="Hori S."/>
            <person name="Arai W."/>
            <person name="Tsubouchi T."/>
            <person name="Morono Y."/>
            <person name="Uchiyama I."/>
            <person name="Ito T."/>
            <person name="Fujiyama A."/>
            <person name="Inagaki F."/>
            <person name="Takami H."/>
        </authorList>
    </citation>
    <scope>NUCLEOTIDE SEQUENCE</scope>
    <source>
        <strain evidence="1">Expedition CK06-06</strain>
    </source>
</reference>
<evidence type="ECO:0000313" key="1">
    <source>
        <dbReference type="EMBL" id="GAH68642.1"/>
    </source>
</evidence>
<dbReference type="AlphaFoldDB" id="X1HGR1"/>
<sequence length="34" mass="3828">MADSSSGRVAERRRHSRLVGFFIRLVKEKPLGTA</sequence>
<organism evidence="1">
    <name type="scientific">marine sediment metagenome</name>
    <dbReference type="NCBI Taxonomy" id="412755"/>
    <lineage>
        <taxon>unclassified sequences</taxon>
        <taxon>metagenomes</taxon>
        <taxon>ecological metagenomes</taxon>
    </lineage>
</organism>
<proteinExistence type="predicted"/>
<protein>
    <submittedName>
        <fullName evidence="1">Uncharacterized protein</fullName>
    </submittedName>
</protein>
<name>X1HGR1_9ZZZZ</name>